<proteinExistence type="predicted"/>
<accession>A0A0H5CGH4</accession>
<reference evidence="3" key="1">
    <citation type="journal article" date="2015" name="J. Biotechnol.">
        <title>The structure of the Cyberlindnera jadinii genome and its relation to Candida utilis analyzed by the occurrence of single nucleotide polymorphisms.</title>
        <authorList>
            <person name="Rupp O."/>
            <person name="Brinkrolf K."/>
            <person name="Buerth C."/>
            <person name="Kunigo M."/>
            <person name="Schneider J."/>
            <person name="Jaenicke S."/>
            <person name="Goesmann A."/>
            <person name="Puehler A."/>
            <person name="Jaeger K.-E."/>
            <person name="Ernst J.F."/>
        </authorList>
    </citation>
    <scope>NUCLEOTIDE SEQUENCE [LARGE SCALE GENOMIC DNA]</scope>
    <source>
        <strain evidence="3">ATCC 18201 / CBS 1600 / BCRC 20928 / JCM 3617 / NBRC 0987 / NRRL Y-1542</strain>
    </source>
</reference>
<feature type="compositionally biased region" description="Basic and acidic residues" evidence="1">
    <location>
        <begin position="32"/>
        <end position="41"/>
    </location>
</feature>
<dbReference type="InterPro" id="IPR007250">
    <property type="entry name" value="HSP9_HSP12"/>
</dbReference>
<dbReference type="Pfam" id="PF04119">
    <property type="entry name" value="HSP9_HSP12"/>
    <property type="match status" value="1"/>
</dbReference>
<evidence type="ECO:0000313" key="3">
    <source>
        <dbReference type="Proteomes" id="UP000038830"/>
    </source>
</evidence>
<dbReference type="PIRSF" id="PIRSF002590">
    <property type="entry name" value="HSP9/HSP12_fun"/>
    <property type="match status" value="1"/>
</dbReference>
<feature type="compositionally biased region" description="Basic and acidic residues" evidence="1">
    <location>
        <begin position="1"/>
        <end position="14"/>
    </location>
</feature>
<evidence type="ECO:0000256" key="1">
    <source>
        <dbReference type="SAM" id="MobiDB-lite"/>
    </source>
</evidence>
<dbReference type="AlphaFoldDB" id="A0A0H5CGH4"/>
<dbReference type="Gene3D" id="6.10.280.100">
    <property type="match status" value="1"/>
</dbReference>
<gene>
    <name evidence="2" type="ORF">BN1211_4335</name>
</gene>
<dbReference type="EMBL" id="CDQK01000005">
    <property type="protein sequence ID" value="CEP23689.1"/>
    <property type="molecule type" value="Genomic_DNA"/>
</dbReference>
<name>A0A0H5CGH4_CYBJN</name>
<protein>
    <submittedName>
        <fullName evidence="2">Uncharacterized protein</fullName>
    </submittedName>
</protein>
<evidence type="ECO:0000313" key="2">
    <source>
        <dbReference type="EMBL" id="CEP23689.1"/>
    </source>
</evidence>
<organism evidence="2 3">
    <name type="scientific">Cyberlindnera jadinii (strain ATCC 18201 / CBS 1600 / BCRC 20928 / JCM 3617 / NBRC 0987 / NRRL Y-1542)</name>
    <name type="common">Torula yeast</name>
    <name type="synonym">Candida utilis</name>
    <dbReference type="NCBI Taxonomy" id="983966"/>
    <lineage>
        <taxon>Eukaryota</taxon>
        <taxon>Fungi</taxon>
        <taxon>Dikarya</taxon>
        <taxon>Ascomycota</taxon>
        <taxon>Saccharomycotina</taxon>
        <taxon>Saccharomycetes</taxon>
        <taxon>Phaffomycetales</taxon>
        <taxon>Phaffomycetaceae</taxon>
        <taxon>Cyberlindnera</taxon>
    </lineage>
</organism>
<dbReference type="Proteomes" id="UP000038830">
    <property type="component" value="Unassembled WGS sequence"/>
</dbReference>
<feature type="compositionally biased region" description="Polar residues" evidence="1">
    <location>
        <begin position="45"/>
        <end position="62"/>
    </location>
</feature>
<sequence length="120" mass="12203">MADAGRKDFSDKIAEGITPDSQKSYAQQAKEGVTDGLDKAARTLQPDNTKSTTQQLGDSVSSGAEKGENAAQGSGKSLEQTASEYLDSAKKAVNDAVEYVSASVGGASEGAKDGAAATKK</sequence>
<feature type="compositionally biased region" description="Polar residues" evidence="1">
    <location>
        <begin position="71"/>
        <end position="82"/>
    </location>
</feature>
<feature type="region of interest" description="Disordered" evidence="1">
    <location>
        <begin position="1"/>
        <end position="82"/>
    </location>
</feature>